<evidence type="ECO:0000313" key="5">
    <source>
        <dbReference type="Proteomes" id="UP000278143"/>
    </source>
</evidence>
<evidence type="ECO:0000256" key="2">
    <source>
        <dbReference type="ARBA" id="ARBA00022840"/>
    </source>
</evidence>
<dbReference type="GO" id="GO:0004674">
    <property type="term" value="F:protein serine/threonine kinase activity"/>
    <property type="evidence" value="ECO:0007669"/>
    <property type="project" value="TreeGrafter"/>
</dbReference>
<dbReference type="PROSITE" id="PS50011">
    <property type="entry name" value="PROTEIN_KINASE_DOM"/>
    <property type="match status" value="1"/>
</dbReference>
<evidence type="ECO:0000313" key="4">
    <source>
        <dbReference type="EMBL" id="RKP26582.1"/>
    </source>
</evidence>
<protein>
    <submittedName>
        <fullName evidence="4">Kinase-like domain-containing protein</fullName>
    </submittedName>
</protein>
<dbReference type="AlphaFoldDB" id="A0A4P9Z3J1"/>
<dbReference type="Proteomes" id="UP000278143">
    <property type="component" value="Unassembled WGS sequence"/>
</dbReference>
<dbReference type="Gene3D" id="1.10.510.10">
    <property type="entry name" value="Transferase(Phosphotransferase) domain 1"/>
    <property type="match status" value="1"/>
</dbReference>
<dbReference type="PANTHER" id="PTHR24346">
    <property type="entry name" value="MAP/MICROTUBULE AFFINITY-REGULATING KINASE"/>
    <property type="match status" value="1"/>
</dbReference>
<dbReference type="GO" id="GO:0005524">
    <property type="term" value="F:ATP binding"/>
    <property type="evidence" value="ECO:0007669"/>
    <property type="project" value="UniProtKB-KW"/>
</dbReference>
<keyword evidence="5" id="KW-1185">Reference proteome</keyword>
<proteinExistence type="predicted"/>
<dbReference type="SUPFAM" id="SSF56112">
    <property type="entry name" value="Protein kinase-like (PK-like)"/>
    <property type="match status" value="1"/>
</dbReference>
<keyword evidence="4" id="KW-0418">Kinase</keyword>
<dbReference type="GO" id="GO:0035556">
    <property type="term" value="P:intracellular signal transduction"/>
    <property type="evidence" value="ECO:0007669"/>
    <property type="project" value="TreeGrafter"/>
</dbReference>
<dbReference type="Pfam" id="PF00069">
    <property type="entry name" value="Pkinase"/>
    <property type="match status" value="1"/>
</dbReference>
<keyword evidence="4" id="KW-0808">Transferase</keyword>
<keyword evidence="2" id="KW-0067">ATP-binding</keyword>
<dbReference type="PROSITE" id="PS00108">
    <property type="entry name" value="PROTEIN_KINASE_ST"/>
    <property type="match status" value="1"/>
</dbReference>
<evidence type="ECO:0000256" key="1">
    <source>
        <dbReference type="ARBA" id="ARBA00022741"/>
    </source>
</evidence>
<dbReference type="OrthoDB" id="248923at2759"/>
<reference evidence="5" key="1">
    <citation type="journal article" date="2018" name="Nat. Microbiol.">
        <title>Leveraging single-cell genomics to expand the fungal tree of life.</title>
        <authorList>
            <person name="Ahrendt S.R."/>
            <person name="Quandt C.A."/>
            <person name="Ciobanu D."/>
            <person name="Clum A."/>
            <person name="Salamov A."/>
            <person name="Andreopoulos B."/>
            <person name="Cheng J.F."/>
            <person name="Woyke T."/>
            <person name="Pelin A."/>
            <person name="Henrissat B."/>
            <person name="Reynolds N.K."/>
            <person name="Benny G.L."/>
            <person name="Smith M.E."/>
            <person name="James T.Y."/>
            <person name="Grigoriev I.V."/>
        </authorList>
    </citation>
    <scope>NUCLEOTIDE SEQUENCE [LARGE SCALE GENOMIC DNA]</scope>
    <source>
        <strain evidence="5">Benny S71-1</strain>
    </source>
</reference>
<dbReference type="InterPro" id="IPR011009">
    <property type="entry name" value="Kinase-like_dom_sf"/>
</dbReference>
<keyword evidence="1" id="KW-0547">Nucleotide-binding</keyword>
<evidence type="ECO:0000259" key="3">
    <source>
        <dbReference type="PROSITE" id="PS50011"/>
    </source>
</evidence>
<dbReference type="EMBL" id="KZ989384">
    <property type="protein sequence ID" value="RKP26582.1"/>
    <property type="molecule type" value="Genomic_DNA"/>
</dbReference>
<feature type="domain" description="Protein kinase" evidence="3">
    <location>
        <begin position="1"/>
        <end position="192"/>
    </location>
</feature>
<accession>A0A4P9Z3J1</accession>
<dbReference type="PANTHER" id="PTHR24346:SF30">
    <property type="entry name" value="MATERNAL EMBRYONIC LEUCINE ZIPPER KINASE"/>
    <property type="match status" value="1"/>
</dbReference>
<dbReference type="InterPro" id="IPR008271">
    <property type="entry name" value="Ser/Thr_kinase_AS"/>
</dbReference>
<dbReference type="InterPro" id="IPR000719">
    <property type="entry name" value="Prot_kinase_dom"/>
</dbReference>
<sequence length="211" mass="23284">MVAGVSYLHCIGLGHLDIKPENILLYNPGGSEPLVKIIDYGIMADIRKKAEQPVFCATIGYCAPEIFAKDGPIDLTTKLAIVHVPTAVAWSVGATMYTYLASGMVYPMMNYMNGAGRVVPMGYRRYGEWFVRASKDGAHLDALEELASSDDNTIKQYHIKELAQFMVQLMQSDPNKRSALESSFYKQLEPFVRDKNAAGPSTPRLASPSEK</sequence>
<gene>
    <name evidence="4" type="ORF">SYNPS1DRAFT_27740</name>
</gene>
<dbReference type="GO" id="GO:0005737">
    <property type="term" value="C:cytoplasm"/>
    <property type="evidence" value="ECO:0007669"/>
    <property type="project" value="TreeGrafter"/>
</dbReference>
<name>A0A4P9Z3J1_9FUNG</name>
<organism evidence="4 5">
    <name type="scientific">Syncephalis pseudoplumigaleata</name>
    <dbReference type="NCBI Taxonomy" id="1712513"/>
    <lineage>
        <taxon>Eukaryota</taxon>
        <taxon>Fungi</taxon>
        <taxon>Fungi incertae sedis</taxon>
        <taxon>Zoopagomycota</taxon>
        <taxon>Zoopagomycotina</taxon>
        <taxon>Zoopagomycetes</taxon>
        <taxon>Zoopagales</taxon>
        <taxon>Piptocephalidaceae</taxon>
        <taxon>Syncephalis</taxon>
    </lineage>
</organism>